<sequence length="422" mass="46783">MASHPKSGYFCDCAEYCNSVRQPVSRSTWYTHAPYRNLSTLHSFNDYAAGLGLSIDGDLANTDTRPLKKRRLASPVKPDSLPGSQSSQRSEGLARMEHSDDPPELPVGDSDGFGQSLPEEDDVPDPGSLADPLDENEDMQDMHEPTSLPSPILSPQQLDNQTDAPRQNIPPAPPRPIHEPLSAVEDIRTAQLFIRALEGASLDDSGLDAEVIDRLRNPIQEYLEPEPKLPRGAEDLGGGYVLKRAKDEYNQIIRGAQGDAIKDYLEAVHGEEYPDAFRPSLQRWARLQLPNGQIVRGAWKEKQKALNKIRMARNVRIPSPGKNLMEKSNFFFQTEIEDETVTVALIQRYSGPDENLLDMSSKVLWVCDALDEEAPMEVIEVESISSVVGMVPFDDAGRVFVVHKLGLELTGMSGTVEKDIDE</sequence>
<gene>
    <name evidence="2" type="ORF">MSAN_02034100</name>
</gene>
<dbReference type="AlphaFoldDB" id="A0A8H6XHU5"/>
<dbReference type="EMBL" id="JACAZH010000026">
    <property type="protein sequence ID" value="KAF7341793.1"/>
    <property type="molecule type" value="Genomic_DNA"/>
</dbReference>
<comment type="caution">
    <text evidence="2">The sequence shown here is derived from an EMBL/GenBank/DDBJ whole genome shotgun (WGS) entry which is preliminary data.</text>
</comment>
<evidence type="ECO:0000256" key="1">
    <source>
        <dbReference type="SAM" id="MobiDB-lite"/>
    </source>
</evidence>
<reference evidence="2" key="1">
    <citation type="submission" date="2020-05" db="EMBL/GenBank/DDBJ databases">
        <title>Mycena genomes resolve the evolution of fungal bioluminescence.</title>
        <authorList>
            <person name="Tsai I.J."/>
        </authorList>
    </citation>
    <scope>NUCLEOTIDE SEQUENCE</scope>
    <source>
        <strain evidence="2">160909Yilan</strain>
    </source>
</reference>
<evidence type="ECO:0000313" key="3">
    <source>
        <dbReference type="Proteomes" id="UP000623467"/>
    </source>
</evidence>
<protein>
    <submittedName>
        <fullName evidence="2">Uncharacterized protein</fullName>
    </submittedName>
</protein>
<keyword evidence="3" id="KW-1185">Reference proteome</keyword>
<dbReference type="Proteomes" id="UP000623467">
    <property type="component" value="Unassembled WGS sequence"/>
</dbReference>
<proteinExistence type="predicted"/>
<feature type="compositionally biased region" description="Basic and acidic residues" evidence="1">
    <location>
        <begin position="92"/>
        <end position="101"/>
    </location>
</feature>
<name>A0A8H6XHU5_9AGAR</name>
<organism evidence="2 3">
    <name type="scientific">Mycena sanguinolenta</name>
    <dbReference type="NCBI Taxonomy" id="230812"/>
    <lineage>
        <taxon>Eukaryota</taxon>
        <taxon>Fungi</taxon>
        <taxon>Dikarya</taxon>
        <taxon>Basidiomycota</taxon>
        <taxon>Agaricomycotina</taxon>
        <taxon>Agaricomycetes</taxon>
        <taxon>Agaricomycetidae</taxon>
        <taxon>Agaricales</taxon>
        <taxon>Marasmiineae</taxon>
        <taxon>Mycenaceae</taxon>
        <taxon>Mycena</taxon>
    </lineage>
</organism>
<accession>A0A8H6XHU5</accession>
<dbReference type="OrthoDB" id="2669721at2759"/>
<feature type="compositionally biased region" description="Polar residues" evidence="1">
    <location>
        <begin position="147"/>
        <end position="163"/>
    </location>
</feature>
<evidence type="ECO:0000313" key="2">
    <source>
        <dbReference type="EMBL" id="KAF7341793.1"/>
    </source>
</evidence>
<feature type="region of interest" description="Disordered" evidence="1">
    <location>
        <begin position="66"/>
        <end position="179"/>
    </location>
</feature>